<evidence type="ECO:0000313" key="6">
    <source>
        <dbReference type="Proteomes" id="UP000431451"/>
    </source>
</evidence>
<dbReference type="EMBL" id="CAKJVE010000004">
    <property type="protein sequence ID" value="CAG9710312.1"/>
    <property type="molecule type" value="Genomic_DNA"/>
</dbReference>
<keyword evidence="2" id="KW-0378">Hydrolase</keyword>
<dbReference type="PANTHER" id="PTHR10587:SF125">
    <property type="entry name" value="POLYSACCHARIDE DEACETYLASE YHEN-RELATED"/>
    <property type="match status" value="1"/>
</dbReference>
<accession>A0A2A7ME25</accession>
<dbReference type="SUPFAM" id="SSF88713">
    <property type="entry name" value="Glycoside hydrolase/deacetylase"/>
    <property type="match status" value="1"/>
</dbReference>
<sequence>MIKRKNKFMYQRIRQKKLRRKRAIKLTLNALILITLASGTFSIMGGVKTNEVIASDNLNTNSDNLNTNNEIDKEENIPIHKDTDIIKSSNITYGGEKYSVPAKKVQEIVNGSSIDENKYVFLTFDDGPSPNTEKVLDILKEKDVKATFFVLGQNLENNTSSQELLKRAIKEGNAIGNHSYSHNLKKLYPNNKINIDAFMDEINRTNNLLKNILGDDFDTKLIRMPGGYNSRQYYNDPFLPAFNDNLNKNNIVSIDWNALNGDAEGKNYSTQDMLNYAIKTSENKNQIVILMHDTYGKEKTAQMLPELIDYYKNHGYEFKTIQS</sequence>
<dbReference type="GeneID" id="68876315"/>
<name>A0A2A7ME25_9CLOT</name>
<dbReference type="PROSITE" id="PS51677">
    <property type="entry name" value="NODB"/>
    <property type="match status" value="1"/>
</dbReference>
<dbReference type="Proteomes" id="UP000431451">
    <property type="component" value="Unassembled WGS sequence"/>
</dbReference>
<dbReference type="EC" id="3.5.1.104" evidence="4"/>
<feature type="domain" description="NodB homology" evidence="1">
    <location>
        <begin position="118"/>
        <end position="319"/>
    </location>
</feature>
<dbReference type="PANTHER" id="PTHR10587">
    <property type="entry name" value="GLYCOSYL TRANSFERASE-RELATED"/>
    <property type="match status" value="1"/>
</dbReference>
<gene>
    <name evidence="4" type="primary">pgdA_3</name>
    <name evidence="2" type="ORF">CNEO_44698</name>
    <name evidence="4" type="ORF">CNEONATNEC25_00973</name>
    <name evidence="3" type="ORF">CQ394_15300</name>
</gene>
<dbReference type="EMBL" id="PDCJ01000002">
    <property type="protein sequence ID" value="PEG30004.1"/>
    <property type="molecule type" value="Genomic_DNA"/>
</dbReference>
<dbReference type="Gene3D" id="3.20.20.370">
    <property type="entry name" value="Glycoside hydrolase/deacetylase"/>
    <property type="match status" value="1"/>
</dbReference>
<dbReference type="Proteomes" id="UP000220840">
    <property type="component" value="Unassembled WGS sequence"/>
</dbReference>
<evidence type="ECO:0000313" key="3">
    <source>
        <dbReference type="EMBL" id="PEG30004.1"/>
    </source>
</evidence>
<dbReference type="CDD" id="cd10944">
    <property type="entry name" value="CE4_SmPgdA_like"/>
    <property type="match status" value="1"/>
</dbReference>
<reference evidence="4 6" key="2">
    <citation type="submission" date="2018-06" db="EMBL/GenBank/DDBJ databases">
        <authorList>
            <consortium name="IHU Genomes"/>
        </authorList>
    </citation>
    <scope>NUCLEOTIDE SEQUENCE [LARGE SCALE GENOMIC DNA]</scope>
    <source>
        <strain evidence="4 6">NEC25</strain>
    </source>
</reference>
<dbReference type="EMBL" id="UWJD01000001">
    <property type="protein sequence ID" value="VCT83377.1"/>
    <property type="molecule type" value="Genomic_DNA"/>
</dbReference>
<dbReference type="AlphaFoldDB" id="A0A2A7ME25"/>
<evidence type="ECO:0000313" key="2">
    <source>
        <dbReference type="EMBL" id="CAG9710312.1"/>
    </source>
</evidence>
<dbReference type="Proteomes" id="UP000789738">
    <property type="component" value="Unassembled WGS sequence"/>
</dbReference>
<dbReference type="RefSeq" id="WP_058294171.1">
    <property type="nucleotide sequence ID" value="NZ_CAKJVE010000004.1"/>
</dbReference>
<dbReference type="InterPro" id="IPR050248">
    <property type="entry name" value="Polysacc_deacetylase_ArnD"/>
</dbReference>
<dbReference type="STRING" id="137838.GCA_001458595_01295"/>
<reference evidence="2" key="3">
    <citation type="submission" date="2021-10" db="EMBL/GenBank/DDBJ databases">
        <authorList>
            <person name="Mesa V."/>
        </authorList>
    </citation>
    <scope>NUCLEOTIDE SEQUENCE</scope>
    <source>
        <strain evidence="2">CC3_PB</strain>
    </source>
</reference>
<dbReference type="GO" id="GO:0005975">
    <property type="term" value="P:carbohydrate metabolic process"/>
    <property type="evidence" value="ECO:0007669"/>
    <property type="project" value="InterPro"/>
</dbReference>
<evidence type="ECO:0000313" key="4">
    <source>
        <dbReference type="EMBL" id="VCT83377.1"/>
    </source>
</evidence>
<protein>
    <submittedName>
        <fullName evidence="2">Glycoside hydrolase/deacetylase</fullName>
    </submittedName>
    <submittedName>
        <fullName evidence="4">Peptidoglycan-N-acetylglucosamine deacetylase</fullName>
        <ecNumber evidence="4">3.5.1.104</ecNumber>
    </submittedName>
    <submittedName>
        <fullName evidence="3">Polysaccharide deacetylase</fullName>
    </submittedName>
</protein>
<dbReference type="Pfam" id="PF01522">
    <property type="entry name" value="Polysacc_deac_1"/>
    <property type="match status" value="1"/>
</dbReference>
<keyword evidence="5" id="KW-1185">Reference proteome</keyword>
<dbReference type="InterPro" id="IPR002509">
    <property type="entry name" value="NODB_dom"/>
</dbReference>
<dbReference type="OrthoDB" id="258610at2"/>
<evidence type="ECO:0000313" key="5">
    <source>
        <dbReference type="Proteomes" id="UP000220840"/>
    </source>
</evidence>
<evidence type="ECO:0000259" key="1">
    <source>
        <dbReference type="PROSITE" id="PS51677"/>
    </source>
</evidence>
<organism evidence="3 5">
    <name type="scientific">Clostridium neonatale</name>
    <dbReference type="NCBI Taxonomy" id="137838"/>
    <lineage>
        <taxon>Bacteria</taxon>
        <taxon>Bacillati</taxon>
        <taxon>Bacillota</taxon>
        <taxon>Clostridia</taxon>
        <taxon>Eubacteriales</taxon>
        <taxon>Clostridiaceae</taxon>
        <taxon>Clostridium</taxon>
    </lineage>
</organism>
<proteinExistence type="predicted"/>
<reference evidence="3 5" key="1">
    <citation type="submission" date="2017-10" db="EMBL/GenBank/DDBJ databases">
        <title>Effective Description of Clostridium neonatale sp. nov. linked to necrotizing enterocolitis in neonates and a clarification of species assignable to the genus Clostridium (Prazmowski 1880) emend. Lawson and Rainey 2016.</title>
        <authorList>
            <person name="Bernard K."/>
            <person name="Burdz T."/>
            <person name="Wiebe D."/>
            <person name="Balcewich B."/>
            <person name="Alfa M."/>
            <person name="Bernier A.-M."/>
        </authorList>
    </citation>
    <scope>NUCLEOTIDE SEQUENCE [LARGE SCALE GENOMIC DNA]</scope>
    <source>
        <strain evidence="3 5">LCDC99A005</strain>
    </source>
</reference>
<dbReference type="GO" id="GO:0016810">
    <property type="term" value="F:hydrolase activity, acting on carbon-nitrogen (but not peptide) bonds"/>
    <property type="evidence" value="ECO:0007669"/>
    <property type="project" value="InterPro"/>
</dbReference>
<dbReference type="InterPro" id="IPR011330">
    <property type="entry name" value="Glyco_hydro/deAcase_b/a-brl"/>
</dbReference>